<dbReference type="AlphaFoldDB" id="A0A1C7N5L4"/>
<comment type="caution">
    <text evidence="1">The sequence shown here is derived from an EMBL/GenBank/DDBJ whole genome shotgun (WGS) entry which is preliminary data.</text>
</comment>
<protein>
    <submittedName>
        <fullName evidence="1">Uncharacterized protein</fullName>
    </submittedName>
</protein>
<proteinExistence type="predicted"/>
<dbReference type="EMBL" id="LUGH01000820">
    <property type="protein sequence ID" value="OBZ82644.1"/>
    <property type="molecule type" value="Genomic_DNA"/>
</dbReference>
<name>A0A1C7N5L4_9FUNG</name>
<dbReference type="Proteomes" id="UP000093000">
    <property type="component" value="Unassembled WGS sequence"/>
</dbReference>
<accession>A0A1C7N5L4</accession>
<reference evidence="1 2" key="1">
    <citation type="submission" date="2016-03" db="EMBL/GenBank/DDBJ databases">
        <title>Choanephora cucurbitarum.</title>
        <authorList>
            <person name="Min B."/>
            <person name="Park H."/>
            <person name="Park J.-H."/>
            <person name="Shin H.-D."/>
            <person name="Choi I.-G."/>
        </authorList>
    </citation>
    <scope>NUCLEOTIDE SEQUENCE [LARGE SCALE GENOMIC DNA]</scope>
    <source>
        <strain evidence="1 2">KUS-F28377</strain>
    </source>
</reference>
<gene>
    <name evidence="1" type="ORF">A0J61_09307</name>
</gene>
<dbReference type="InParanoid" id="A0A1C7N5L4"/>
<evidence type="ECO:0000313" key="2">
    <source>
        <dbReference type="Proteomes" id="UP000093000"/>
    </source>
</evidence>
<evidence type="ECO:0000313" key="1">
    <source>
        <dbReference type="EMBL" id="OBZ82644.1"/>
    </source>
</evidence>
<dbReference type="OrthoDB" id="2272123at2759"/>
<keyword evidence="2" id="KW-1185">Reference proteome</keyword>
<sequence length="125" mass="14246">MDLNICLYCERYLSEENMNFCSSVCQAREASKPISSRLYMMGSRLPTTSINYESAQHRRSSFSSDHCPLPSSSSSSINSTYSLTSLDSNTKQHYHISYHILLSQPSRHSDPQPNQQNVYTNCFFA</sequence>
<organism evidence="1 2">
    <name type="scientific">Choanephora cucurbitarum</name>
    <dbReference type="NCBI Taxonomy" id="101091"/>
    <lineage>
        <taxon>Eukaryota</taxon>
        <taxon>Fungi</taxon>
        <taxon>Fungi incertae sedis</taxon>
        <taxon>Mucoromycota</taxon>
        <taxon>Mucoromycotina</taxon>
        <taxon>Mucoromycetes</taxon>
        <taxon>Mucorales</taxon>
        <taxon>Mucorineae</taxon>
        <taxon>Choanephoraceae</taxon>
        <taxon>Choanephoroideae</taxon>
        <taxon>Choanephora</taxon>
    </lineage>
</organism>